<evidence type="ECO:0000259" key="13">
    <source>
        <dbReference type="Pfam" id="PF00557"/>
    </source>
</evidence>
<keyword evidence="4 9" id="KW-0031">Aminopeptidase</keyword>
<evidence type="ECO:0000256" key="12">
    <source>
        <dbReference type="SAM" id="MobiDB-lite"/>
    </source>
</evidence>
<keyword evidence="8 9" id="KW-0378">Hydrolase</keyword>
<dbReference type="PANTHER" id="PTHR45777:SF2">
    <property type="entry name" value="METHIONINE AMINOPEPTIDASE 2"/>
    <property type="match status" value="1"/>
</dbReference>
<dbReference type="InterPro" id="IPR036390">
    <property type="entry name" value="WH_DNA-bd_sf"/>
</dbReference>
<comment type="subcellular location">
    <subcellularLocation>
        <location evidence="9">Cytoplasm</location>
    </subcellularLocation>
</comment>
<evidence type="ECO:0000256" key="1">
    <source>
        <dbReference type="ARBA" id="ARBA00000294"/>
    </source>
</evidence>
<gene>
    <name evidence="15" type="ORF">MYCIT1_LOCUS31167</name>
</gene>
<dbReference type="PANTHER" id="PTHR45777">
    <property type="entry name" value="METHIONINE AMINOPEPTIDASE 2"/>
    <property type="match status" value="1"/>
</dbReference>
<dbReference type="SUPFAM" id="SSF55920">
    <property type="entry name" value="Creatinase/aminopeptidase"/>
    <property type="match status" value="1"/>
</dbReference>
<feature type="binding site" evidence="9">
    <location>
        <position position="208"/>
    </location>
    <ligand>
        <name>a divalent metal cation</name>
        <dbReference type="ChEBI" id="CHEBI:60240"/>
        <label>2</label>
        <note>catalytic</note>
    </ligand>
</feature>
<dbReference type="InterPro" id="IPR029058">
    <property type="entry name" value="AB_hydrolase_fold"/>
</dbReference>
<dbReference type="Gene3D" id="3.40.50.1820">
    <property type="entry name" value="alpha/beta hydrolase"/>
    <property type="match status" value="1"/>
</dbReference>
<evidence type="ECO:0000259" key="14">
    <source>
        <dbReference type="Pfam" id="PF07859"/>
    </source>
</evidence>
<sequence length="1057" mass="117835">MITTASLVESVVESEAQLDVDDVDDNDEEDGAPPASEWYRRGQEKEEEENKPKKKKVEQSDPPRVGMSKIFANGIYPEGEIQHYKDDNAWRTTSEEKRQLEKLANEDPEETYQNARRGAEIHRTVRQHARKNIRPGMSLTEIAENIEAGVRALAENDGIEGGVGFPTGVNLNHCAAHFTPNAGDNTFLQMGDVMKVDIGVHIQGRIIDSAFTLSWDPNYDQLLAAVKAATDTGIREAGIDVRLGELGGLIQETMESYEVEIGSNVYPVKSIENLSGHTIKLYSIHGGSKGKSVPLVKTKDQTKMEEGDYFAIETFGSTGRGRVVESGECSHYARIYDAPNVPLRLTSAKSLLKSINKNFGTLPFCRRYLDRLGESKYLLGLNHLVAQGIVEDYPPLYDQIGSRTAQFEHTILLRPTCKEVIAEETITRFGLVAMVGLPWSIWSASGHDSQQQPEEDIRQPSLHHYAKPGSVPPSARVEHTLKAAERPRLRPWHMWKYGVVAISKATEMTGAVLSHSIWGPKRPTWGLEMTIITSFMRGAGRHSALVDIATIRMIMSLVGLIPLPSDALVTPVTFRVRRRKLRGFLADLDAAEDGKRELSGEWVVGRRTWHRLQSEWKQTQQRRSSSPAQPPERKTERVVLYIHGGAYYLSSAAGQRLITIPLSKYTDARVFGKSLDYRLAPETRFPGPLHDAVSAYLRLVEELHIPSENIIVAGDSAGGGLTLALLMYLRDNAYPLPSAALLMSPWVDLTMSCESWDLNEPYDVVPIPIATNHMHPIALYLGDQVDQYLTHPYASPLFGDFTGLPPLLIQAGDAEVLRDEIALLAHKATLAGVEVRHELYEDAVHIFQTYPFLDSAQRAFMSMREFVRTNLPPQRLHAQAKEGLGREIHTARAHVVRGDGEASEIAKEDLEDEERSSSEEETANRRDGYFTSWGPSRFSMVSPPTSDDEDDRVEDVSSAVEPSQTPMLRRISSVASVILPEHRTPLTRHSSHHRRRSNSQTQMPAVTPSAPAPSPSIRRRSITSHPDITKLVENWTQQGPANETLVYKHPSPSLRTP</sequence>
<dbReference type="EC" id="3.4.11.18" evidence="9"/>
<feature type="compositionally biased region" description="Basic and acidic residues" evidence="12">
    <location>
        <begin position="915"/>
        <end position="928"/>
    </location>
</feature>
<feature type="binding site" evidence="9">
    <location>
        <position position="285"/>
    </location>
    <ligand>
        <name>substrate</name>
    </ligand>
</feature>
<proteinExistence type="inferred from homology"/>
<dbReference type="InterPro" id="IPR033140">
    <property type="entry name" value="Lipase_GDXG_put_SER_AS"/>
</dbReference>
<dbReference type="GO" id="GO:0004239">
    <property type="term" value="F:initiator methionyl aminopeptidase activity"/>
    <property type="evidence" value="ECO:0007669"/>
    <property type="project" value="UniProtKB-UniRule"/>
</dbReference>
<comment type="similarity">
    <text evidence="9">Belongs to the peptidase M24A family. Methionine aminopeptidase eukaryotic type 2 subfamily.</text>
</comment>
<dbReference type="GO" id="GO:0070006">
    <property type="term" value="F:metalloaminopeptidase activity"/>
    <property type="evidence" value="ECO:0007669"/>
    <property type="project" value="UniProtKB-UniRule"/>
</dbReference>
<dbReference type="InterPro" id="IPR013094">
    <property type="entry name" value="AB_hydrolase_3"/>
</dbReference>
<feature type="compositionally biased region" description="Acidic residues" evidence="12">
    <location>
        <begin position="16"/>
        <end position="31"/>
    </location>
</feature>
<dbReference type="InterPro" id="IPR036005">
    <property type="entry name" value="Creatinase/aminopeptidase-like"/>
</dbReference>
<dbReference type="FunFam" id="3.40.50.1820:FF:000252">
    <property type="entry name" value="Related to calmodulin-dependent protein kinase"/>
    <property type="match status" value="1"/>
</dbReference>
<comment type="function">
    <text evidence="9 11">Cotranslationally removes the N-terminal methionine from nascent proteins. The N-terminal methionine is often cleaved when the second residue in the primary sequence is small and uncharged (Met-Ala-, Cys, Gly, Pro, Ser, Thr, or Val).</text>
</comment>
<dbReference type="InterPro" id="IPR000994">
    <property type="entry name" value="Pept_M24"/>
</dbReference>
<dbReference type="InterPro" id="IPR002468">
    <property type="entry name" value="Pept_M24A_MAP2"/>
</dbReference>
<evidence type="ECO:0000313" key="15">
    <source>
        <dbReference type="EMBL" id="CAK5280625.1"/>
    </source>
</evidence>
<comment type="cofactor">
    <cofactor evidence="3">
        <name>Fe(2+)</name>
        <dbReference type="ChEBI" id="CHEBI:29033"/>
    </cofactor>
</comment>
<evidence type="ECO:0000256" key="2">
    <source>
        <dbReference type="ARBA" id="ARBA00001936"/>
    </source>
</evidence>
<feature type="compositionally biased region" description="Basic and acidic residues" evidence="12">
    <location>
        <begin position="894"/>
        <end position="908"/>
    </location>
</feature>
<feature type="domain" description="Peptidase M24" evidence="13">
    <location>
        <begin position="115"/>
        <end position="314"/>
    </location>
</feature>
<feature type="region of interest" description="Disordered" evidence="12">
    <location>
        <begin position="979"/>
        <end position="1057"/>
    </location>
</feature>
<comment type="cofactor">
    <cofactor evidence="9">
        <name>Co(2+)</name>
        <dbReference type="ChEBI" id="CHEBI:48828"/>
    </cofactor>
    <cofactor evidence="9">
        <name>Zn(2+)</name>
        <dbReference type="ChEBI" id="CHEBI:29105"/>
    </cofactor>
    <cofactor evidence="9">
        <name>Mn(2+)</name>
        <dbReference type="ChEBI" id="CHEBI:29035"/>
    </cofactor>
    <cofactor evidence="9">
        <name>Fe(2+)</name>
        <dbReference type="ChEBI" id="CHEBI:29033"/>
    </cofactor>
    <text evidence="9">Binds 2 divalent metal cations per subunit. Has a high-affinity and a low affinity metal-binding site. The true nature of the physiological cofactor is under debate. The enzyme is active with cobalt, zinc, manganese or divalent iron ions. Most likely, methionine aminopeptidases function as mononuclear Fe(2+)-metalloproteases under physiological conditions, and the catalytically relevant metal-binding site has been assigned to the histidine-containing high-affinity site.</text>
</comment>
<comment type="catalytic activity">
    <reaction evidence="1 9 11">
        <text>Release of N-terminal amino acids, preferentially methionine, from peptides and arylamides.</text>
        <dbReference type="EC" id="3.4.11.18"/>
    </reaction>
</comment>
<dbReference type="Proteomes" id="UP001295794">
    <property type="component" value="Unassembled WGS sequence"/>
</dbReference>
<keyword evidence="7 9" id="KW-0479">Metal-binding</keyword>
<evidence type="ECO:0000256" key="8">
    <source>
        <dbReference type="ARBA" id="ARBA00022801"/>
    </source>
</evidence>
<reference evidence="15" key="1">
    <citation type="submission" date="2023-11" db="EMBL/GenBank/DDBJ databases">
        <authorList>
            <person name="De Vega J J."/>
            <person name="De Vega J J."/>
        </authorList>
    </citation>
    <scope>NUCLEOTIDE SEQUENCE</scope>
</reference>
<dbReference type="Gene3D" id="3.90.230.10">
    <property type="entry name" value="Creatinase/methionine aminopeptidase superfamily"/>
    <property type="match status" value="1"/>
</dbReference>
<protein>
    <recommendedName>
        <fullName evidence="9">Methionine aminopeptidase 2</fullName>
        <shortName evidence="9">MAP 2</shortName>
        <shortName evidence="9">MetAP 2</shortName>
        <ecNumber evidence="9">3.4.11.18</ecNumber>
    </recommendedName>
    <alternativeName>
        <fullName evidence="9">Peptidase M</fullName>
    </alternativeName>
</protein>
<evidence type="ECO:0000313" key="16">
    <source>
        <dbReference type="Proteomes" id="UP001295794"/>
    </source>
</evidence>
<dbReference type="CDD" id="cd01088">
    <property type="entry name" value="MetAP2"/>
    <property type="match status" value="1"/>
</dbReference>
<keyword evidence="16" id="KW-1185">Reference proteome</keyword>
<dbReference type="InterPro" id="IPR050247">
    <property type="entry name" value="Met_Aminopeptidase_Type2"/>
</dbReference>
<comment type="cofactor">
    <cofactor evidence="2">
        <name>Mn(2+)</name>
        <dbReference type="ChEBI" id="CHEBI:29035"/>
    </cofactor>
</comment>
<keyword evidence="6 9" id="KW-0645">Protease</keyword>
<feature type="compositionally biased region" description="Polar residues" evidence="12">
    <location>
        <begin position="615"/>
        <end position="627"/>
    </location>
</feature>
<feature type="compositionally biased region" description="Basic residues" evidence="12">
    <location>
        <begin position="985"/>
        <end position="997"/>
    </location>
</feature>
<keyword evidence="5 9" id="KW-0963">Cytoplasm</keyword>
<dbReference type="GO" id="GO:0046872">
    <property type="term" value="F:metal ion binding"/>
    <property type="evidence" value="ECO:0007669"/>
    <property type="project" value="UniProtKB-UniRule"/>
</dbReference>
<evidence type="ECO:0000256" key="10">
    <source>
        <dbReference type="PROSITE-ProRule" id="PRU10038"/>
    </source>
</evidence>
<dbReference type="InterPro" id="IPR001714">
    <property type="entry name" value="Pept_M24_MAP"/>
</dbReference>
<dbReference type="AlphaFoldDB" id="A0AAD2HTA8"/>
<dbReference type="HAMAP" id="MF_03175">
    <property type="entry name" value="MetAP_2_euk"/>
    <property type="match status" value="1"/>
</dbReference>
<dbReference type="EMBL" id="CAVNYO010000440">
    <property type="protein sequence ID" value="CAK5280625.1"/>
    <property type="molecule type" value="Genomic_DNA"/>
</dbReference>
<feature type="binding site" evidence="9">
    <location>
        <position position="408"/>
    </location>
    <ligand>
        <name>a divalent metal cation</name>
        <dbReference type="ChEBI" id="CHEBI:60240"/>
        <label>1</label>
    </ligand>
</feature>
<dbReference type="PROSITE" id="PS01174">
    <property type="entry name" value="LIPASE_GDXG_SER"/>
    <property type="match status" value="1"/>
</dbReference>
<feature type="binding site" evidence="9">
    <location>
        <position position="197"/>
    </location>
    <ligand>
        <name>a divalent metal cation</name>
        <dbReference type="ChEBI" id="CHEBI:60240"/>
        <label>1</label>
    </ligand>
</feature>
<evidence type="ECO:0000256" key="3">
    <source>
        <dbReference type="ARBA" id="ARBA00001954"/>
    </source>
</evidence>
<dbReference type="InterPro" id="IPR036388">
    <property type="entry name" value="WH-like_DNA-bd_sf"/>
</dbReference>
<feature type="active site" evidence="10">
    <location>
        <position position="716"/>
    </location>
</feature>
<dbReference type="Gene3D" id="1.10.10.10">
    <property type="entry name" value="Winged helix-like DNA-binding domain superfamily/Winged helix DNA-binding domain"/>
    <property type="match status" value="1"/>
</dbReference>
<dbReference type="GO" id="GO:0006508">
    <property type="term" value="P:proteolysis"/>
    <property type="evidence" value="ECO:0007669"/>
    <property type="project" value="UniProtKB-KW"/>
</dbReference>
<evidence type="ECO:0000256" key="7">
    <source>
        <dbReference type="ARBA" id="ARBA00022723"/>
    </source>
</evidence>
<evidence type="ECO:0000256" key="6">
    <source>
        <dbReference type="ARBA" id="ARBA00022670"/>
    </source>
</evidence>
<dbReference type="NCBIfam" id="TIGR00501">
    <property type="entry name" value="met_pdase_II"/>
    <property type="match status" value="1"/>
</dbReference>
<feature type="binding site" evidence="9">
    <location>
        <position position="277"/>
    </location>
    <ligand>
        <name>a divalent metal cation</name>
        <dbReference type="ChEBI" id="CHEBI:60240"/>
        <label>2</label>
        <note>catalytic</note>
    </ligand>
</feature>
<feature type="domain" description="Alpha/beta hydrolase fold-3" evidence="14">
    <location>
        <begin position="639"/>
        <end position="848"/>
    </location>
</feature>
<dbReference type="GO" id="GO:0005737">
    <property type="term" value="C:cytoplasm"/>
    <property type="evidence" value="ECO:0007669"/>
    <property type="project" value="UniProtKB-SubCell"/>
</dbReference>
<feature type="binding site" evidence="9">
    <location>
        <position position="313"/>
    </location>
    <ligand>
        <name>a divalent metal cation</name>
        <dbReference type="ChEBI" id="CHEBI:60240"/>
        <label>2</label>
        <note>catalytic</note>
    </ligand>
</feature>
<feature type="binding site" evidence="9">
    <location>
        <position position="177"/>
    </location>
    <ligand>
        <name>substrate</name>
    </ligand>
</feature>
<comment type="caution">
    <text evidence="15">The sequence shown here is derived from an EMBL/GenBank/DDBJ whole genome shotgun (WGS) entry which is preliminary data.</text>
</comment>
<dbReference type="SUPFAM" id="SSF46785">
    <property type="entry name" value="Winged helix' DNA-binding domain"/>
    <property type="match status" value="1"/>
</dbReference>
<dbReference type="SUPFAM" id="SSF53474">
    <property type="entry name" value="alpha/beta-Hydrolases"/>
    <property type="match status" value="1"/>
</dbReference>
<name>A0AAD2HTA8_9AGAR</name>
<feature type="region of interest" description="Disordered" evidence="12">
    <location>
        <begin position="1"/>
        <end position="68"/>
    </location>
</feature>
<evidence type="ECO:0000256" key="4">
    <source>
        <dbReference type="ARBA" id="ARBA00022438"/>
    </source>
</evidence>
<feature type="region of interest" description="Disordered" evidence="12">
    <location>
        <begin position="894"/>
        <end position="965"/>
    </location>
</feature>
<dbReference type="PRINTS" id="PR00599">
    <property type="entry name" value="MAPEPTIDASE"/>
</dbReference>
<feature type="binding site" evidence="9">
    <location>
        <position position="208"/>
    </location>
    <ligand>
        <name>a divalent metal cation</name>
        <dbReference type="ChEBI" id="CHEBI:60240"/>
        <label>1</label>
    </ligand>
</feature>
<feature type="binding site" evidence="9">
    <location>
        <position position="408"/>
    </location>
    <ligand>
        <name>a divalent metal cation</name>
        <dbReference type="ChEBI" id="CHEBI:60240"/>
        <label>2</label>
        <note>catalytic</note>
    </ligand>
</feature>
<evidence type="ECO:0000256" key="11">
    <source>
        <dbReference type="RuleBase" id="RU003653"/>
    </source>
</evidence>
<feature type="region of interest" description="Disordered" evidence="12">
    <location>
        <begin position="615"/>
        <end position="634"/>
    </location>
</feature>
<organism evidence="15 16">
    <name type="scientific">Mycena citricolor</name>
    <dbReference type="NCBI Taxonomy" id="2018698"/>
    <lineage>
        <taxon>Eukaryota</taxon>
        <taxon>Fungi</taxon>
        <taxon>Dikarya</taxon>
        <taxon>Basidiomycota</taxon>
        <taxon>Agaricomycotina</taxon>
        <taxon>Agaricomycetes</taxon>
        <taxon>Agaricomycetidae</taxon>
        <taxon>Agaricales</taxon>
        <taxon>Marasmiineae</taxon>
        <taxon>Mycenaceae</taxon>
        <taxon>Mycena</taxon>
    </lineage>
</organism>
<accession>A0AAD2HTA8</accession>
<evidence type="ECO:0000256" key="9">
    <source>
        <dbReference type="HAMAP-Rule" id="MF_03175"/>
    </source>
</evidence>
<dbReference type="Pfam" id="PF00557">
    <property type="entry name" value="Peptidase_M24"/>
    <property type="match status" value="1"/>
</dbReference>
<evidence type="ECO:0000256" key="5">
    <source>
        <dbReference type="ARBA" id="ARBA00022490"/>
    </source>
</evidence>
<feature type="compositionally biased region" description="Basic and acidic residues" evidence="12">
    <location>
        <begin position="38"/>
        <end position="61"/>
    </location>
</feature>
<dbReference type="Pfam" id="PF07859">
    <property type="entry name" value="Abhydrolase_3"/>
    <property type="match status" value="1"/>
</dbReference>